<feature type="domain" description="HTH marR-type" evidence="4">
    <location>
        <begin position="1"/>
        <end position="136"/>
    </location>
</feature>
<accession>A0A4R5NK43</accession>
<dbReference type="STRING" id="1612.ABB44_05705"/>
<evidence type="ECO:0000313" key="5">
    <source>
        <dbReference type="EMBL" id="TDG75029.1"/>
    </source>
</evidence>
<dbReference type="Pfam" id="PF13463">
    <property type="entry name" value="HTH_27"/>
    <property type="match status" value="1"/>
</dbReference>
<dbReference type="SUPFAM" id="SSF46785">
    <property type="entry name" value="Winged helix' DNA-binding domain"/>
    <property type="match status" value="1"/>
</dbReference>
<sequence>METNFPIEKAIISLINCYKNLVTKKMRPLGLYPGQDMILLELLKEDRIAQNQLVVALCVDHSTIAKSISRMLKSGLVRTEKSTKDKRITLVSLTPKGTALAKQVEEIWQEAEQNATADLSSEEQRLFIEMIDHIIKNLNHE</sequence>
<dbReference type="PROSITE" id="PS01117">
    <property type="entry name" value="HTH_MARR_1"/>
    <property type="match status" value="1"/>
</dbReference>
<evidence type="ECO:0000256" key="3">
    <source>
        <dbReference type="ARBA" id="ARBA00023163"/>
    </source>
</evidence>
<keyword evidence="3" id="KW-0804">Transcription</keyword>
<proteinExistence type="predicted"/>
<dbReference type="InterPro" id="IPR036388">
    <property type="entry name" value="WH-like_DNA-bd_sf"/>
</dbReference>
<dbReference type="GO" id="GO:0003677">
    <property type="term" value="F:DNA binding"/>
    <property type="evidence" value="ECO:0007669"/>
    <property type="project" value="UniProtKB-KW"/>
</dbReference>
<protein>
    <recommendedName>
        <fullName evidence="4">HTH marR-type domain-containing protein</fullName>
    </recommendedName>
</protein>
<keyword evidence="2" id="KW-0238">DNA-binding</keyword>
<name>A0A4R5NK43_9LACO</name>
<dbReference type="OrthoDB" id="9807800at2"/>
<keyword evidence="1" id="KW-0805">Transcription regulation</keyword>
<dbReference type="InterPro" id="IPR036390">
    <property type="entry name" value="WH_DNA-bd_sf"/>
</dbReference>
<evidence type="ECO:0000313" key="6">
    <source>
        <dbReference type="Proteomes" id="UP000295257"/>
    </source>
</evidence>
<dbReference type="PANTHER" id="PTHR42756:SF1">
    <property type="entry name" value="TRANSCRIPTIONAL REPRESSOR OF EMRAB OPERON"/>
    <property type="match status" value="1"/>
</dbReference>
<keyword evidence="6" id="KW-1185">Reference proteome</keyword>
<dbReference type="PANTHER" id="PTHR42756">
    <property type="entry name" value="TRANSCRIPTIONAL REGULATOR, MARR"/>
    <property type="match status" value="1"/>
</dbReference>
<dbReference type="EMBL" id="PUFN01000001">
    <property type="protein sequence ID" value="TDG75029.1"/>
    <property type="molecule type" value="Genomic_DNA"/>
</dbReference>
<comment type="caution">
    <text evidence="5">The sequence shown here is derived from an EMBL/GenBank/DDBJ whole genome shotgun (WGS) entry which is preliminary data.</text>
</comment>
<dbReference type="PRINTS" id="PR00598">
    <property type="entry name" value="HTHMARR"/>
</dbReference>
<dbReference type="AlphaFoldDB" id="A0A4R5NK43"/>
<gene>
    <name evidence="5" type="ORF">C5L30_001816</name>
</gene>
<evidence type="ECO:0000259" key="4">
    <source>
        <dbReference type="PROSITE" id="PS50995"/>
    </source>
</evidence>
<dbReference type="SMART" id="SM00347">
    <property type="entry name" value="HTH_MARR"/>
    <property type="match status" value="1"/>
</dbReference>
<evidence type="ECO:0000256" key="2">
    <source>
        <dbReference type="ARBA" id="ARBA00023125"/>
    </source>
</evidence>
<dbReference type="InterPro" id="IPR023187">
    <property type="entry name" value="Tscrpt_reg_MarR-type_CS"/>
</dbReference>
<evidence type="ECO:0000256" key="1">
    <source>
        <dbReference type="ARBA" id="ARBA00023015"/>
    </source>
</evidence>
<dbReference type="RefSeq" id="WP_010021033.1">
    <property type="nucleotide sequence ID" value="NZ_BHYW01000015.1"/>
</dbReference>
<dbReference type="Gene3D" id="1.10.10.10">
    <property type="entry name" value="Winged helix-like DNA-binding domain superfamily/Winged helix DNA-binding domain"/>
    <property type="match status" value="1"/>
</dbReference>
<dbReference type="GO" id="GO:0003700">
    <property type="term" value="F:DNA-binding transcription factor activity"/>
    <property type="evidence" value="ECO:0007669"/>
    <property type="project" value="InterPro"/>
</dbReference>
<organism evidence="5 6">
    <name type="scientific">Companilactobacillus farciminis</name>
    <dbReference type="NCBI Taxonomy" id="1612"/>
    <lineage>
        <taxon>Bacteria</taxon>
        <taxon>Bacillati</taxon>
        <taxon>Bacillota</taxon>
        <taxon>Bacilli</taxon>
        <taxon>Lactobacillales</taxon>
        <taxon>Lactobacillaceae</taxon>
        <taxon>Companilactobacillus</taxon>
    </lineage>
</organism>
<reference evidence="5 6" key="1">
    <citation type="journal article" date="2019" name="Appl. Microbiol. Biotechnol.">
        <title>Uncovering carbohydrate metabolism through a genotype-phenotype association study of 56 lactic acid bacteria genomes.</title>
        <authorList>
            <person name="Buron-Moles G."/>
            <person name="Chailyan A."/>
            <person name="Dolejs I."/>
            <person name="Forster J."/>
            <person name="Miks M.H."/>
        </authorList>
    </citation>
    <scope>NUCLEOTIDE SEQUENCE [LARGE SCALE GENOMIC DNA]</scope>
    <source>
        <strain evidence="5 6">ATCC 29644</strain>
    </source>
</reference>
<dbReference type="Proteomes" id="UP000295257">
    <property type="component" value="Unassembled WGS sequence"/>
</dbReference>
<dbReference type="InterPro" id="IPR000835">
    <property type="entry name" value="HTH_MarR-typ"/>
</dbReference>
<dbReference type="PROSITE" id="PS50995">
    <property type="entry name" value="HTH_MARR_2"/>
    <property type="match status" value="1"/>
</dbReference>